<sequence>MVEVGGLDSGKHSVVVFPKNINQKVVNNDHSLKSTVGSSKMALSGMRKGVRNWGRGITKKHSRILQGNSTRFKNSGSHRILLKESMVQAVENLSALGRGELAFEVLPIFNQQQVGADIPKHPDRSKCKLLWEGFKSVIPDNSIPWLIMGDFNAILSPEDKKSPFTVNHQPLLLSTRPDFGTNKGRPFRFLARWMKHNDFPNFVRDKWNFKDWYFYQNILQSKAIEFFERLYGEVPSDLRDMPNFGVLSQFCEISGHRVSVSKINIFFSKSTGDDDRCQINQLFGFQEVRNLGTYLKDSGITWSCLFGLIAWRIWKNKNLFIFQNIFWDAMEVVKVSSCWARQYKAHLGDSGFVASGGVVWDHDGKRIIGFTHFLGVWSPFKAELWGILDGILILLNKGCRWAIIITDNLKVVQNLEDLDLEDSGIAVLCRTQQLLRSEGEWKIKHIPLDQNLVADRLAKFGLN</sequence>
<dbReference type="AlphaFoldDB" id="A0A9D3ZZN4"/>
<evidence type="ECO:0000259" key="1">
    <source>
        <dbReference type="Pfam" id="PF13456"/>
    </source>
</evidence>
<evidence type="ECO:0000313" key="3">
    <source>
        <dbReference type="Proteomes" id="UP000828251"/>
    </source>
</evidence>
<dbReference type="InterPro" id="IPR036397">
    <property type="entry name" value="RNaseH_sf"/>
</dbReference>
<dbReference type="OrthoDB" id="1002608at2759"/>
<dbReference type="EMBL" id="JAIQCV010000008">
    <property type="protein sequence ID" value="KAH1074553.1"/>
    <property type="molecule type" value="Genomic_DNA"/>
</dbReference>
<comment type="caution">
    <text evidence="2">The sequence shown here is derived from an EMBL/GenBank/DDBJ whole genome shotgun (WGS) entry which is preliminary data.</text>
</comment>
<dbReference type="InterPro" id="IPR012337">
    <property type="entry name" value="RNaseH-like_sf"/>
</dbReference>
<dbReference type="GO" id="GO:0003676">
    <property type="term" value="F:nucleic acid binding"/>
    <property type="evidence" value="ECO:0007669"/>
    <property type="project" value="InterPro"/>
</dbReference>
<keyword evidence="3" id="KW-1185">Reference proteome</keyword>
<protein>
    <recommendedName>
        <fullName evidence="1">RNase H type-1 domain-containing protein</fullName>
    </recommendedName>
</protein>
<organism evidence="2 3">
    <name type="scientific">Gossypium stocksii</name>
    <dbReference type="NCBI Taxonomy" id="47602"/>
    <lineage>
        <taxon>Eukaryota</taxon>
        <taxon>Viridiplantae</taxon>
        <taxon>Streptophyta</taxon>
        <taxon>Embryophyta</taxon>
        <taxon>Tracheophyta</taxon>
        <taxon>Spermatophyta</taxon>
        <taxon>Magnoliopsida</taxon>
        <taxon>eudicotyledons</taxon>
        <taxon>Gunneridae</taxon>
        <taxon>Pentapetalae</taxon>
        <taxon>rosids</taxon>
        <taxon>malvids</taxon>
        <taxon>Malvales</taxon>
        <taxon>Malvaceae</taxon>
        <taxon>Malvoideae</taxon>
        <taxon>Gossypium</taxon>
    </lineage>
</organism>
<dbReference type="Gene3D" id="3.30.420.10">
    <property type="entry name" value="Ribonuclease H-like superfamily/Ribonuclease H"/>
    <property type="match status" value="1"/>
</dbReference>
<reference evidence="2 3" key="1">
    <citation type="journal article" date="2021" name="Plant Biotechnol. J.">
        <title>Multi-omics assisted identification of the key and species-specific regulatory components of drought-tolerant mechanisms in Gossypium stocksii.</title>
        <authorList>
            <person name="Yu D."/>
            <person name="Ke L."/>
            <person name="Zhang D."/>
            <person name="Wu Y."/>
            <person name="Sun Y."/>
            <person name="Mei J."/>
            <person name="Sun J."/>
            <person name="Sun Y."/>
        </authorList>
    </citation>
    <scope>NUCLEOTIDE SEQUENCE [LARGE SCALE GENOMIC DNA]</scope>
    <source>
        <strain evidence="3">cv. E1</strain>
        <tissue evidence="2">Leaf</tissue>
    </source>
</reference>
<accession>A0A9D3ZZN4</accession>
<dbReference type="InterPro" id="IPR053151">
    <property type="entry name" value="RNase_H-like"/>
</dbReference>
<dbReference type="PANTHER" id="PTHR47723:SF19">
    <property type="entry name" value="POLYNUCLEOTIDYL TRANSFERASE, RIBONUCLEASE H-LIKE SUPERFAMILY PROTEIN"/>
    <property type="match status" value="1"/>
</dbReference>
<feature type="domain" description="RNase H type-1" evidence="1">
    <location>
        <begin position="353"/>
        <end position="460"/>
    </location>
</feature>
<dbReference type="InterPro" id="IPR002156">
    <property type="entry name" value="RNaseH_domain"/>
</dbReference>
<proteinExistence type="predicted"/>
<dbReference type="InterPro" id="IPR044730">
    <property type="entry name" value="RNase_H-like_dom_plant"/>
</dbReference>
<dbReference type="PANTHER" id="PTHR47723">
    <property type="entry name" value="OS05G0353850 PROTEIN"/>
    <property type="match status" value="1"/>
</dbReference>
<dbReference type="Proteomes" id="UP000828251">
    <property type="component" value="Unassembled WGS sequence"/>
</dbReference>
<dbReference type="GO" id="GO:0004523">
    <property type="term" value="F:RNA-DNA hybrid ribonuclease activity"/>
    <property type="evidence" value="ECO:0007669"/>
    <property type="project" value="InterPro"/>
</dbReference>
<dbReference type="Pfam" id="PF13456">
    <property type="entry name" value="RVT_3"/>
    <property type="match status" value="1"/>
</dbReference>
<gene>
    <name evidence="2" type="ORF">J1N35_026881</name>
</gene>
<evidence type="ECO:0000313" key="2">
    <source>
        <dbReference type="EMBL" id="KAH1074553.1"/>
    </source>
</evidence>
<dbReference type="CDD" id="cd06222">
    <property type="entry name" value="RNase_H_like"/>
    <property type="match status" value="1"/>
</dbReference>
<name>A0A9D3ZZN4_9ROSI</name>
<dbReference type="SUPFAM" id="SSF53098">
    <property type="entry name" value="Ribonuclease H-like"/>
    <property type="match status" value="1"/>
</dbReference>